<dbReference type="GO" id="GO:0004534">
    <property type="term" value="F:5'-3' RNA exonuclease activity"/>
    <property type="evidence" value="ECO:0007669"/>
    <property type="project" value="TreeGrafter"/>
</dbReference>
<keyword evidence="17" id="KW-1185">Reference proteome</keyword>
<dbReference type="Pfam" id="PF16661">
    <property type="entry name" value="Lactamase_B_6"/>
    <property type="match status" value="1"/>
</dbReference>
<feature type="domain" description="Metallo-beta-lactamase" evidence="13">
    <location>
        <begin position="29"/>
        <end position="246"/>
    </location>
</feature>
<dbReference type="GO" id="GO:0006397">
    <property type="term" value="P:mRNA processing"/>
    <property type="evidence" value="ECO:0007669"/>
    <property type="project" value="UniProtKB-KW"/>
</dbReference>
<dbReference type="Gene3D" id="3.40.50.10890">
    <property type="match status" value="1"/>
</dbReference>
<dbReference type="Proteomes" id="UP000094236">
    <property type="component" value="Unassembled WGS sequence"/>
</dbReference>
<feature type="domain" description="Pre-mRNA 3'-end-processing endonuclease polyadenylation factor C-term" evidence="15">
    <location>
        <begin position="497"/>
        <end position="765"/>
    </location>
</feature>
<dbReference type="Pfam" id="PF11718">
    <property type="entry name" value="CPSF73-100_C"/>
    <property type="match status" value="1"/>
</dbReference>
<keyword evidence="4" id="KW-0507">mRNA processing</keyword>
<evidence type="ECO:0000256" key="5">
    <source>
        <dbReference type="ARBA" id="ARBA00022722"/>
    </source>
</evidence>
<organism evidence="16 17">
    <name type="scientific">Pachysolen tannophilus NRRL Y-2460</name>
    <dbReference type="NCBI Taxonomy" id="669874"/>
    <lineage>
        <taxon>Eukaryota</taxon>
        <taxon>Fungi</taxon>
        <taxon>Dikarya</taxon>
        <taxon>Ascomycota</taxon>
        <taxon>Saccharomycotina</taxon>
        <taxon>Pichiomycetes</taxon>
        <taxon>Pachysolenaceae</taxon>
        <taxon>Pachysolen</taxon>
    </lineage>
</organism>
<dbReference type="PANTHER" id="PTHR11203:SF11">
    <property type="entry name" value="CLEAVAGE AND POLYADENYLATION SPECIFICITY FACTOR SUBUNIT 3"/>
    <property type="match status" value="1"/>
</dbReference>
<feature type="domain" description="Beta-Casp" evidence="14">
    <location>
        <begin position="258"/>
        <end position="381"/>
    </location>
</feature>
<evidence type="ECO:0000256" key="7">
    <source>
        <dbReference type="ARBA" id="ARBA00022801"/>
    </source>
</evidence>
<dbReference type="Pfam" id="PF10996">
    <property type="entry name" value="Beta-Casp"/>
    <property type="match status" value="1"/>
</dbReference>
<dbReference type="GO" id="GO:0005847">
    <property type="term" value="C:mRNA cleavage and polyadenylation specificity factor complex"/>
    <property type="evidence" value="ECO:0007669"/>
    <property type="project" value="EnsemblFungi"/>
</dbReference>
<dbReference type="SMART" id="SM01027">
    <property type="entry name" value="Beta-Casp"/>
    <property type="match status" value="1"/>
</dbReference>
<dbReference type="SUPFAM" id="SSF56281">
    <property type="entry name" value="Metallo-hydrolase/oxidoreductase"/>
    <property type="match status" value="1"/>
</dbReference>
<dbReference type="SMART" id="SM01098">
    <property type="entry name" value="CPSF73-100_C"/>
    <property type="match status" value="1"/>
</dbReference>
<dbReference type="GO" id="GO:0003723">
    <property type="term" value="F:RNA binding"/>
    <property type="evidence" value="ECO:0007669"/>
    <property type="project" value="TreeGrafter"/>
</dbReference>
<gene>
    <name evidence="16" type="ORF">PACTADRAFT_86613</name>
</gene>
<reference evidence="17" key="1">
    <citation type="submission" date="2016-05" db="EMBL/GenBank/DDBJ databases">
        <title>Comparative genomics of biotechnologically important yeasts.</title>
        <authorList>
            <consortium name="DOE Joint Genome Institute"/>
            <person name="Riley R."/>
            <person name="Haridas S."/>
            <person name="Wolfe K.H."/>
            <person name="Lopes M.R."/>
            <person name="Hittinger C.T."/>
            <person name="Goker M."/>
            <person name="Salamov A."/>
            <person name="Wisecaver J."/>
            <person name="Long T.M."/>
            <person name="Aerts A.L."/>
            <person name="Barry K."/>
            <person name="Choi C."/>
            <person name="Clum A."/>
            <person name="Coughlan A.Y."/>
            <person name="Deshpande S."/>
            <person name="Douglass A.P."/>
            <person name="Hanson S.J."/>
            <person name="Klenk H.-P."/>
            <person name="Labutti K."/>
            <person name="Lapidus A."/>
            <person name="Lindquist E."/>
            <person name="Lipzen A."/>
            <person name="Meier-Kolthoff J.P."/>
            <person name="Ohm R.A."/>
            <person name="Otillar R.P."/>
            <person name="Pangilinan J."/>
            <person name="Peng Y."/>
            <person name="Rokas A."/>
            <person name="Rosa C.A."/>
            <person name="Scheuner C."/>
            <person name="Sibirny A.A."/>
            <person name="Slot J.C."/>
            <person name="Stielow J.B."/>
            <person name="Sun H."/>
            <person name="Kurtzman C.P."/>
            <person name="Blackwell M."/>
            <person name="Grigoriev I.V."/>
            <person name="Jeffries T.W."/>
        </authorList>
    </citation>
    <scope>NUCLEOTIDE SEQUENCE [LARGE SCALE GENOMIC DNA]</scope>
    <source>
        <strain evidence="17">NRRL Y-2460</strain>
    </source>
</reference>
<evidence type="ECO:0000256" key="4">
    <source>
        <dbReference type="ARBA" id="ARBA00022664"/>
    </source>
</evidence>
<comment type="subcellular location">
    <subcellularLocation>
        <location evidence="1">Nucleus</location>
    </subcellularLocation>
</comment>
<feature type="region of interest" description="Disordered" evidence="12">
    <location>
        <begin position="621"/>
        <end position="657"/>
    </location>
</feature>
<sequence length="772" mass="86868">MSSKKTDNGTSGETEQFRFFCLGGGNEVGRSCHIIQFKGKTVMLDAGVHPGYSGLSSLPFYDEFDLSTVDILLISHFHLDHAASLPFVMQHTNFKGRVFMTHPTKAIYRWLLNDFVRVTMIGDDSSGTVNSGTLYTDDDLAASFDKIETIDYHSTVEIDGIRFTAYHAGHVLGAAMFFIEIGGIKVLFTGDYSREEDRHLNIAEVPLTRPDILITESTFGTATHENRIEKETKFTNLIHSTLLRGGRCLLPVFALGRAQELLLILDEYWKNNEDLEDINIYYASSLARKCMAVYQTYINMMNESIRKKFRDSNSNPFQFKYIKSIRNLDKFDDLNPCIVLAAPGMLQNGVSRELLERWAPDERNAVILTGYSIEGTMAKQLLMEPAQIPSFNNPDIMIPRRAGITEISFAAHVDYEQNSKFIELVNPKSIILVHGESNPMGRLKSALLSKYQKLKNTENEVKVYNPRNCDDLKLSFKGIKIAKAMGQIVESIDPIKEKQLISGVLVQKNFDLNLLKIEDLREYSGLSTCIVKERQTIRCCAGRDLIFWHLSQMFGFIDIKIDEPEEFTIEVMNCINITLETDLCTVQWTSSMVNDTIADSVIAILLSVDSSPASVKISSKQCSGHHAHEHDNKADHTENHVKAESESEDEPKIKDEETATNGIVKKEVEDSQLLQVLDFPLSLADSSIQTRIKRIKILLRAQFGDSLSLFDNEDDGENQNIATIKIGKHEAKVDIFNLTVECGSGVLKGRIENMLKRATDLVAPLSQKSRFV</sequence>
<dbReference type="PANTHER" id="PTHR11203">
    <property type="entry name" value="CLEAVAGE AND POLYADENYLATION SPECIFICITY FACTOR FAMILY MEMBER"/>
    <property type="match status" value="1"/>
</dbReference>
<dbReference type="SMART" id="SM00849">
    <property type="entry name" value="Lactamase_B"/>
    <property type="match status" value="1"/>
</dbReference>
<dbReference type="InterPro" id="IPR050698">
    <property type="entry name" value="MBL"/>
</dbReference>
<evidence type="ECO:0000256" key="1">
    <source>
        <dbReference type="ARBA" id="ARBA00004123"/>
    </source>
</evidence>
<comment type="similarity">
    <text evidence="2">Belongs to the metallo-beta-lactamase superfamily. RNA-metabolizing metallo-beta-lactamase-like family. CPSF2/YSH1 subfamily.</text>
</comment>
<evidence type="ECO:0000259" key="15">
    <source>
        <dbReference type="SMART" id="SM01098"/>
    </source>
</evidence>
<dbReference type="GO" id="GO:0004521">
    <property type="term" value="F:RNA endonuclease activity"/>
    <property type="evidence" value="ECO:0007669"/>
    <property type="project" value="EnsemblFungi"/>
</dbReference>
<dbReference type="InterPro" id="IPR001279">
    <property type="entry name" value="Metallo-B-lactamas"/>
</dbReference>
<dbReference type="GO" id="GO:0031126">
    <property type="term" value="P:sno(s)RNA 3'-end processing"/>
    <property type="evidence" value="ECO:0007669"/>
    <property type="project" value="EnsemblFungi"/>
</dbReference>
<keyword evidence="6" id="KW-0255">Endonuclease</keyword>
<proteinExistence type="inferred from homology"/>
<dbReference type="InterPro" id="IPR021718">
    <property type="entry name" value="CPSF73-100_C"/>
</dbReference>
<dbReference type="InterPro" id="IPR022712">
    <property type="entry name" value="Beta_Casp"/>
</dbReference>
<dbReference type="AlphaFoldDB" id="A0A1E4TRR5"/>
<dbReference type="CDD" id="cd16292">
    <property type="entry name" value="CPSF3-like_MBL-fold"/>
    <property type="match status" value="1"/>
</dbReference>
<evidence type="ECO:0000256" key="9">
    <source>
        <dbReference type="ARBA" id="ARBA00032592"/>
    </source>
</evidence>
<dbReference type="Pfam" id="PF07521">
    <property type="entry name" value="RMMBL"/>
    <property type="match status" value="1"/>
</dbReference>
<evidence type="ECO:0000259" key="14">
    <source>
        <dbReference type="SMART" id="SM01027"/>
    </source>
</evidence>
<dbReference type="OrthoDB" id="10249535at2759"/>
<dbReference type="InterPro" id="IPR011108">
    <property type="entry name" value="RMMBL"/>
</dbReference>
<evidence type="ECO:0000313" key="16">
    <source>
        <dbReference type="EMBL" id="ODV94451.1"/>
    </source>
</evidence>
<dbReference type="EMBL" id="KV454016">
    <property type="protein sequence ID" value="ODV94451.1"/>
    <property type="molecule type" value="Genomic_DNA"/>
</dbReference>
<evidence type="ECO:0000256" key="8">
    <source>
        <dbReference type="ARBA" id="ARBA00023242"/>
    </source>
</evidence>
<evidence type="ECO:0000256" key="3">
    <source>
        <dbReference type="ARBA" id="ARBA00018311"/>
    </source>
</evidence>
<name>A0A1E4TRR5_PACTA</name>
<evidence type="ECO:0000256" key="11">
    <source>
        <dbReference type="ARBA" id="ARBA00075008"/>
    </source>
</evidence>
<keyword evidence="8" id="KW-0539">Nucleus</keyword>
<evidence type="ECO:0000256" key="6">
    <source>
        <dbReference type="ARBA" id="ARBA00022759"/>
    </source>
</evidence>
<protein>
    <recommendedName>
        <fullName evidence="3">Endoribonuclease YSH1</fullName>
    </recommendedName>
    <alternativeName>
        <fullName evidence="10">Endoribonuclease ysh1</fullName>
    </alternativeName>
    <alternativeName>
        <fullName evidence="9 11">mRNA 3'-end-processing protein YSH1</fullName>
    </alternativeName>
</protein>
<dbReference type="InterPro" id="IPR036866">
    <property type="entry name" value="RibonucZ/Hydroxyglut_hydro"/>
</dbReference>
<evidence type="ECO:0000256" key="10">
    <source>
        <dbReference type="ARBA" id="ARBA00069466"/>
    </source>
</evidence>
<dbReference type="FunFam" id="3.60.15.10:FF:000001">
    <property type="entry name" value="Cleavage and polyadenylation specificity factor"/>
    <property type="match status" value="1"/>
</dbReference>
<dbReference type="GO" id="GO:0006369">
    <property type="term" value="P:termination of RNA polymerase II transcription"/>
    <property type="evidence" value="ECO:0007669"/>
    <property type="project" value="EnsemblFungi"/>
</dbReference>
<dbReference type="STRING" id="669874.A0A1E4TRR5"/>
<keyword evidence="7" id="KW-0378">Hydrolase</keyword>
<dbReference type="Gene3D" id="3.60.15.10">
    <property type="entry name" value="Ribonuclease Z/Hydroxyacylglutathione hydrolase-like"/>
    <property type="match status" value="1"/>
</dbReference>
<dbReference type="FunFam" id="3.40.50.10890:FF:000001">
    <property type="entry name" value="Cleavage and polyadenylation specificity factor subunit 3"/>
    <property type="match status" value="1"/>
</dbReference>
<evidence type="ECO:0000313" key="17">
    <source>
        <dbReference type="Proteomes" id="UP000094236"/>
    </source>
</evidence>
<accession>A0A1E4TRR5</accession>
<dbReference type="GO" id="GO:0034247">
    <property type="term" value="P:snoRNA splicing"/>
    <property type="evidence" value="ECO:0007669"/>
    <property type="project" value="EnsemblFungi"/>
</dbReference>
<evidence type="ECO:0000256" key="12">
    <source>
        <dbReference type="SAM" id="MobiDB-lite"/>
    </source>
</evidence>
<keyword evidence="5" id="KW-0540">Nuclease</keyword>
<evidence type="ECO:0000256" key="2">
    <source>
        <dbReference type="ARBA" id="ARBA00010624"/>
    </source>
</evidence>
<evidence type="ECO:0000259" key="13">
    <source>
        <dbReference type="SMART" id="SM00849"/>
    </source>
</evidence>
<feature type="compositionally biased region" description="Basic and acidic residues" evidence="12">
    <location>
        <begin position="626"/>
        <end position="657"/>
    </location>
</feature>